<protein>
    <submittedName>
        <fullName evidence="4">Transforming growth factor-beta-induced protein ig-h3-like isoform X2</fullName>
    </submittedName>
</protein>
<keyword evidence="3" id="KW-1185">Reference proteome</keyword>
<reference evidence="4" key="1">
    <citation type="submission" date="2025-08" db="UniProtKB">
        <authorList>
            <consortium name="RefSeq"/>
        </authorList>
    </citation>
    <scope>IDENTIFICATION</scope>
    <source>
        <tissue evidence="4">Muscle</tissue>
    </source>
</reference>
<keyword evidence="1" id="KW-0812">Transmembrane</keyword>
<dbReference type="InterPro" id="IPR000782">
    <property type="entry name" value="FAS1_domain"/>
</dbReference>
<dbReference type="Proteomes" id="UP000694941">
    <property type="component" value="Unplaced"/>
</dbReference>
<dbReference type="RefSeq" id="XP_022251377.1">
    <property type="nucleotide sequence ID" value="XM_022395669.1"/>
</dbReference>
<name>A0ABM1T671_LIMPO</name>
<dbReference type="PROSITE" id="PS51257">
    <property type="entry name" value="PROKAR_LIPOPROTEIN"/>
    <property type="match status" value="1"/>
</dbReference>
<keyword evidence="1" id="KW-0472">Membrane</keyword>
<evidence type="ECO:0000313" key="3">
    <source>
        <dbReference type="Proteomes" id="UP000694941"/>
    </source>
</evidence>
<sequence length="371" mass="41169">MSKRPLCHLSTLGLVVGLIFFVTTGCCLITFPNYNRLTLKLNAVPDARGLSSNWLPYFNSGGKQDYSIFYDNKSGATNPRRNLPTGFGKRTNLVELAKKLNLTVLVDLLEKTKLDNTLDHEGPFTLFAPTNEAFANRPSYCDNVPLKDLLKYHVTRKVHLSKDLKNNELLWTLLSYRELRMNIYKNGKVLTASGRHIIKPDNMASNGALHILKDVICSVYIGSAVLEINRCPAYSILSKAVNVSGLYSILDDFGPFTVFAPTDEAFNKLPPETLNFLLKNATALRDVLLYHVVPEVWYIAGLEDGQLLKTSQGTKLKVTESAQGVKVNDAMIGLPDAAVSNGVVHSINSVLLPPSYSQEQVVFNKIRPKKI</sequence>
<dbReference type="PANTHER" id="PTHR10900:SF124">
    <property type="entry name" value="FI05614P"/>
    <property type="match status" value="1"/>
</dbReference>
<accession>A0ABM1T671</accession>
<proteinExistence type="predicted"/>
<evidence type="ECO:0000256" key="1">
    <source>
        <dbReference type="SAM" id="Phobius"/>
    </source>
</evidence>
<dbReference type="PROSITE" id="PS50213">
    <property type="entry name" value="FAS1"/>
    <property type="match status" value="2"/>
</dbReference>
<gene>
    <name evidence="4" type="primary">LOC106467479</name>
</gene>
<dbReference type="InterPro" id="IPR050904">
    <property type="entry name" value="Adhesion/Biosynth-related"/>
</dbReference>
<feature type="domain" description="FAS1" evidence="2">
    <location>
        <begin position="221"/>
        <end position="351"/>
    </location>
</feature>
<dbReference type="PANTHER" id="PTHR10900">
    <property type="entry name" value="PERIOSTIN-RELATED"/>
    <property type="match status" value="1"/>
</dbReference>
<feature type="domain" description="FAS1" evidence="2">
    <location>
        <begin position="89"/>
        <end position="216"/>
    </location>
</feature>
<dbReference type="Pfam" id="PF02469">
    <property type="entry name" value="Fasciclin"/>
    <property type="match status" value="2"/>
</dbReference>
<dbReference type="Gene3D" id="2.30.180.10">
    <property type="entry name" value="FAS1 domain"/>
    <property type="match status" value="2"/>
</dbReference>
<evidence type="ECO:0000313" key="4">
    <source>
        <dbReference type="RefSeq" id="XP_022251377.1"/>
    </source>
</evidence>
<dbReference type="SUPFAM" id="SSF82153">
    <property type="entry name" value="FAS1 domain"/>
    <property type="match status" value="2"/>
</dbReference>
<dbReference type="GeneID" id="106467479"/>
<evidence type="ECO:0000259" key="2">
    <source>
        <dbReference type="PROSITE" id="PS50213"/>
    </source>
</evidence>
<organism evidence="3 4">
    <name type="scientific">Limulus polyphemus</name>
    <name type="common">Atlantic horseshoe crab</name>
    <dbReference type="NCBI Taxonomy" id="6850"/>
    <lineage>
        <taxon>Eukaryota</taxon>
        <taxon>Metazoa</taxon>
        <taxon>Ecdysozoa</taxon>
        <taxon>Arthropoda</taxon>
        <taxon>Chelicerata</taxon>
        <taxon>Merostomata</taxon>
        <taxon>Xiphosura</taxon>
        <taxon>Limulidae</taxon>
        <taxon>Limulus</taxon>
    </lineage>
</organism>
<feature type="transmembrane region" description="Helical" evidence="1">
    <location>
        <begin position="12"/>
        <end position="31"/>
    </location>
</feature>
<dbReference type="InterPro" id="IPR036378">
    <property type="entry name" value="FAS1_dom_sf"/>
</dbReference>
<dbReference type="SMART" id="SM00554">
    <property type="entry name" value="FAS1"/>
    <property type="match status" value="2"/>
</dbReference>
<keyword evidence="1" id="KW-1133">Transmembrane helix</keyword>